<feature type="region of interest" description="Disordered" evidence="1">
    <location>
        <begin position="120"/>
        <end position="155"/>
    </location>
</feature>
<sequence>MVGQFAERVITSWGDGTGDDDLVGAIETLYRARLRFPPSWPEHRCQDFITHHADLAASELGTLFDDLIDTVINDYGLRYGVVPHSEDAAHLVDAARRDALDDFLMRIDDDMAVEISTAAAEDPGRGHGSMTACGPSQRPATITTYRRRPRHGLRP</sequence>
<gene>
    <name evidence="2" type="ORF">AWC02_15390</name>
</gene>
<dbReference type="AlphaFoldDB" id="A0A1X1TFS0"/>
<evidence type="ECO:0000256" key="1">
    <source>
        <dbReference type="SAM" id="MobiDB-lite"/>
    </source>
</evidence>
<dbReference type="RefSeq" id="WP_085129613.1">
    <property type="nucleotide sequence ID" value="NZ_LQOT01000057.1"/>
</dbReference>
<keyword evidence="3" id="KW-1185">Reference proteome</keyword>
<name>A0A1X1TFS0_9MYCO</name>
<proteinExistence type="predicted"/>
<accession>A0A1X1TFS0</accession>
<reference evidence="2 3" key="1">
    <citation type="submission" date="2016-01" db="EMBL/GenBank/DDBJ databases">
        <title>The new phylogeny of the genus Mycobacterium.</title>
        <authorList>
            <person name="Tarcisio F."/>
            <person name="Conor M."/>
            <person name="Antonella G."/>
            <person name="Elisabetta G."/>
            <person name="Giulia F.S."/>
            <person name="Sara T."/>
            <person name="Anna F."/>
            <person name="Clotilde B."/>
            <person name="Roberto B."/>
            <person name="Veronica D.S."/>
            <person name="Fabio R."/>
            <person name="Monica P."/>
            <person name="Olivier J."/>
            <person name="Enrico T."/>
            <person name="Nicola S."/>
        </authorList>
    </citation>
    <scope>NUCLEOTIDE SEQUENCE [LARGE SCALE GENOMIC DNA]</scope>
    <source>
        <strain evidence="2 3">ATCC 27353</strain>
    </source>
</reference>
<feature type="compositionally biased region" description="Basic residues" evidence="1">
    <location>
        <begin position="145"/>
        <end position="155"/>
    </location>
</feature>
<protein>
    <submittedName>
        <fullName evidence="2">Uncharacterized protein</fullName>
    </submittedName>
</protein>
<organism evidence="2 3">
    <name type="scientific">Mycolicibacter engbaekii</name>
    <dbReference type="NCBI Taxonomy" id="188915"/>
    <lineage>
        <taxon>Bacteria</taxon>
        <taxon>Bacillati</taxon>
        <taxon>Actinomycetota</taxon>
        <taxon>Actinomycetes</taxon>
        <taxon>Mycobacteriales</taxon>
        <taxon>Mycobacteriaceae</taxon>
        <taxon>Mycolicibacter</taxon>
    </lineage>
</organism>
<comment type="caution">
    <text evidence="2">The sequence shown here is derived from an EMBL/GenBank/DDBJ whole genome shotgun (WGS) entry which is preliminary data.</text>
</comment>
<evidence type="ECO:0000313" key="2">
    <source>
        <dbReference type="EMBL" id="ORV43381.1"/>
    </source>
</evidence>
<dbReference type="EMBL" id="LQOT01000057">
    <property type="protein sequence ID" value="ORV43381.1"/>
    <property type="molecule type" value="Genomic_DNA"/>
</dbReference>
<dbReference type="Proteomes" id="UP000193465">
    <property type="component" value="Unassembled WGS sequence"/>
</dbReference>
<evidence type="ECO:0000313" key="3">
    <source>
        <dbReference type="Proteomes" id="UP000193465"/>
    </source>
</evidence>